<keyword evidence="1" id="KW-0812">Transmembrane</keyword>
<feature type="transmembrane region" description="Helical" evidence="1">
    <location>
        <begin position="79"/>
        <end position="104"/>
    </location>
</feature>
<evidence type="ECO:0000313" key="2">
    <source>
        <dbReference type="EMBL" id="ROP36056.1"/>
    </source>
</evidence>
<dbReference type="AlphaFoldDB" id="A0A3N1H0Z4"/>
<accession>A0A3N1H0Z4</accession>
<keyword evidence="1" id="KW-1133">Transmembrane helix</keyword>
<comment type="caution">
    <text evidence="2">The sequence shown here is derived from an EMBL/GenBank/DDBJ whole genome shotgun (WGS) entry which is preliminary data.</text>
</comment>
<gene>
    <name evidence="2" type="ORF">EDD40_1317</name>
</gene>
<reference evidence="2 3" key="1">
    <citation type="submission" date="2018-11" db="EMBL/GenBank/DDBJ databases">
        <title>Sequencing the genomes of 1000 actinobacteria strains.</title>
        <authorList>
            <person name="Klenk H.-P."/>
        </authorList>
    </citation>
    <scope>NUCLEOTIDE SEQUENCE [LARGE SCALE GENOMIC DNA]</scope>
    <source>
        <strain evidence="2 3">DSM 44231</strain>
    </source>
</reference>
<proteinExistence type="predicted"/>
<feature type="transmembrane region" description="Helical" evidence="1">
    <location>
        <begin position="46"/>
        <end position="67"/>
    </location>
</feature>
<dbReference type="EMBL" id="RJKM01000001">
    <property type="protein sequence ID" value="ROP36056.1"/>
    <property type="molecule type" value="Genomic_DNA"/>
</dbReference>
<sequence length="107" mass="11311">MIEVERRKRPAVAFAGFLVPFAAQLAVPAAFRAEYFADAGWHGGEYAYAFIGVAVGSTVLGCAVKFLRPPWNSVGTGLVLAGTLGFVTVLVVFAVFLVALSQWASTT</sequence>
<dbReference type="Proteomes" id="UP000268727">
    <property type="component" value="Unassembled WGS sequence"/>
</dbReference>
<feature type="transmembrane region" description="Helical" evidence="1">
    <location>
        <begin position="12"/>
        <end position="31"/>
    </location>
</feature>
<name>A0A3N1H0Z4_9PSEU</name>
<dbReference type="RefSeq" id="WP_123742100.1">
    <property type="nucleotide sequence ID" value="NZ_RJKM01000001.1"/>
</dbReference>
<evidence type="ECO:0000256" key="1">
    <source>
        <dbReference type="SAM" id="Phobius"/>
    </source>
</evidence>
<keyword evidence="3" id="KW-1185">Reference proteome</keyword>
<protein>
    <submittedName>
        <fullName evidence="2">Uncharacterized protein</fullName>
    </submittedName>
</protein>
<organism evidence="2 3">
    <name type="scientific">Saccharothrix texasensis</name>
    <dbReference type="NCBI Taxonomy" id="103734"/>
    <lineage>
        <taxon>Bacteria</taxon>
        <taxon>Bacillati</taxon>
        <taxon>Actinomycetota</taxon>
        <taxon>Actinomycetes</taxon>
        <taxon>Pseudonocardiales</taxon>
        <taxon>Pseudonocardiaceae</taxon>
        <taxon>Saccharothrix</taxon>
    </lineage>
</organism>
<keyword evidence="1" id="KW-0472">Membrane</keyword>
<evidence type="ECO:0000313" key="3">
    <source>
        <dbReference type="Proteomes" id="UP000268727"/>
    </source>
</evidence>
<dbReference type="OrthoDB" id="3700299at2"/>